<comment type="caution">
    <text evidence="1">The sequence shown here is derived from an EMBL/GenBank/DDBJ whole genome shotgun (WGS) entry which is preliminary data.</text>
</comment>
<evidence type="ECO:0000313" key="2">
    <source>
        <dbReference type="Proteomes" id="UP001159405"/>
    </source>
</evidence>
<accession>A0ABN8PIQ1</accession>
<name>A0ABN8PIQ1_9CNID</name>
<proteinExistence type="predicted"/>
<dbReference type="Proteomes" id="UP001159405">
    <property type="component" value="Unassembled WGS sequence"/>
</dbReference>
<reference evidence="1 2" key="1">
    <citation type="submission" date="2022-05" db="EMBL/GenBank/DDBJ databases">
        <authorList>
            <consortium name="Genoscope - CEA"/>
            <person name="William W."/>
        </authorList>
    </citation>
    <scope>NUCLEOTIDE SEQUENCE [LARGE SCALE GENOMIC DNA]</scope>
</reference>
<sequence>MSWKQPLMNYDQGLLFCGGRWLQLPFYRMGRHQRYFSEELLNDIFVSDELASSKCFPMFLYLLDHPKNNGKLTVPLILHLLKPTFSEEGSNSLKYEKAVYSKFVKYLRDVARASRVTTLENILGICHRSK</sequence>
<protein>
    <submittedName>
        <fullName evidence="1">Uncharacterized protein</fullName>
    </submittedName>
</protein>
<keyword evidence="2" id="KW-1185">Reference proteome</keyword>
<dbReference type="EMBL" id="CALNXK010000074">
    <property type="protein sequence ID" value="CAH3144778.1"/>
    <property type="molecule type" value="Genomic_DNA"/>
</dbReference>
<organism evidence="1 2">
    <name type="scientific">Porites lobata</name>
    <dbReference type="NCBI Taxonomy" id="104759"/>
    <lineage>
        <taxon>Eukaryota</taxon>
        <taxon>Metazoa</taxon>
        <taxon>Cnidaria</taxon>
        <taxon>Anthozoa</taxon>
        <taxon>Hexacorallia</taxon>
        <taxon>Scleractinia</taxon>
        <taxon>Fungiina</taxon>
        <taxon>Poritidae</taxon>
        <taxon>Porites</taxon>
    </lineage>
</organism>
<evidence type="ECO:0000313" key="1">
    <source>
        <dbReference type="EMBL" id="CAH3144778.1"/>
    </source>
</evidence>
<gene>
    <name evidence="1" type="ORF">PLOB_00044120</name>
</gene>